<dbReference type="Pfam" id="PF25778">
    <property type="entry name" value="DUF7948"/>
    <property type="match status" value="1"/>
</dbReference>
<dbReference type="PANTHER" id="PTHR35580">
    <property type="entry name" value="CELL SURFACE GLYCOPROTEIN (S-LAYER PROTEIN)-LIKE PROTEIN"/>
    <property type="match status" value="1"/>
</dbReference>
<dbReference type="AlphaFoldDB" id="A0A5D4M1W8"/>
<comment type="caution">
    <text evidence="2">The sequence shown here is derived from an EMBL/GenBank/DDBJ whole genome shotgun (WGS) entry which is preliminary data.</text>
</comment>
<reference evidence="2 3" key="1">
    <citation type="submission" date="2019-08" db="EMBL/GenBank/DDBJ databases">
        <title>Bacillus genomes from the desert of Cuatro Cienegas, Coahuila.</title>
        <authorList>
            <person name="Olmedo-Alvarez G."/>
        </authorList>
    </citation>
    <scope>NUCLEOTIDE SEQUENCE [LARGE SCALE GENOMIC DNA]</scope>
    <source>
        <strain evidence="2 3">CH128b_4D</strain>
    </source>
</reference>
<dbReference type="Proteomes" id="UP000325182">
    <property type="component" value="Unassembled WGS sequence"/>
</dbReference>
<evidence type="ECO:0000259" key="1">
    <source>
        <dbReference type="Pfam" id="PF25778"/>
    </source>
</evidence>
<name>A0A5D4M1W8_9BACI</name>
<proteinExistence type="predicted"/>
<dbReference type="RefSeq" id="WP_148955160.1">
    <property type="nucleotide sequence ID" value="NZ_VTEG01000027.1"/>
</dbReference>
<protein>
    <recommendedName>
        <fullName evidence="1">DUF7948 domain-containing protein</fullName>
    </recommendedName>
</protein>
<dbReference type="InterPro" id="IPR052918">
    <property type="entry name" value="Motility_Chemotaxis_Reg"/>
</dbReference>
<dbReference type="PANTHER" id="PTHR35580:SF1">
    <property type="entry name" value="PHYTASE-LIKE DOMAIN-CONTAINING PROTEIN"/>
    <property type="match status" value="1"/>
</dbReference>
<organism evidence="2 3">
    <name type="scientific">Rossellomorea vietnamensis</name>
    <dbReference type="NCBI Taxonomy" id="218284"/>
    <lineage>
        <taxon>Bacteria</taxon>
        <taxon>Bacillati</taxon>
        <taxon>Bacillota</taxon>
        <taxon>Bacilli</taxon>
        <taxon>Bacillales</taxon>
        <taxon>Bacillaceae</taxon>
        <taxon>Rossellomorea</taxon>
    </lineage>
</organism>
<evidence type="ECO:0000313" key="2">
    <source>
        <dbReference type="EMBL" id="TYR95924.1"/>
    </source>
</evidence>
<evidence type="ECO:0000313" key="3">
    <source>
        <dbReference type="Proteomes" id="UP000325182"/>
    </source>
</evidence>
<sequence length="405" mass="44311">MMKNITSGFQVSETYNQLPPYFIKNEGQFDEEKIVYYSKSAGYSAYFTEEGARFVFVGREKGEALADKEPPEELIAFRVDFKFLNGDKAIDPVAMGELPGKVNYFRGSDPAKWRTDIPIFIEVVYIQVWPGINLFFHGREGKLKYDFLVQPGARVEDIQFTYEGAESLSIDQEGNLEIETPIGVMIDERPVSFQEKNGRQVQVGTKYKVTNTEDGNRTVSFQVGDDYNPNYLLIIDPGLLYSYYPGGTGSDRGNCISIATDHSGNVYLTRSTNSPTGTFPTVEAFQAEYGGGVNDAFVTRVSPSGSLDYLSYLGESGEDAGNTIVVDIFGNACATGITGSQTGSFPTVTPFQSSYGGGSTDAFVAKIGEDRTIIVNNDPGECGAIVDYENLLGVTCNPSSGSFFR</sequence>
<dbReference type="InterPro" id="IPR057708">
    <property type="entry name" value="DUF7948"/>
</dbReference>
<accession>A0A5D4M1W8</accession>
<gene>
    <name evidence="2" type="ORF">FZC84_21075</name>
</gene>
<feature type="domain" description="DUF7948" evidence="1">
    <location>
        <begin position="22"/>
        <end position="237"/>
    </location>
</feature>
<dbReference type="EMBL" id="VTEG01000027">
    <property type="protein sequence ID" value="TYR95924.1"/>
    <property type="molecule type" value="Genomic_DNA"/>
</dbReference>